<dbReference type="GO" id="GO:0016787">
    <property type="term" value="F:hydrolase activity"/>
    <property type="evidence" value="ECO:0007669"/>
    <property type="project" value="UniProtKB-KW"/>
</dbReference>
<reference evidence="4 5" key="1">
    <citation type="submission" date="2021-04" db="EMBL/GenBank/DDBJ databases">
        <authorList>
            <person name="Rodrigo-Torres L."/>
            <person name="Arahal R. D."/>
            <person name="Lucena T."/>
        </authorList>
    </citation>
    <scope>NUCLEOTIDE SEQUENCE [LARGE SCALE GENOMIC DNA]</scope>
    <source>
        <strain evidence="4 5">CECT 9623</strain>
    </source>
</reference>
<name>A0ABM8UJW4_9BACT</name>
<sequence>MFLHHSPFWLRAFFPGFTWRIPTNEKKLFITFDDGPIPDITEFVLETLKDFNAKATFFCIGDNVRKHPDIFHKVLKSGHSVGNHTFNHMNGWKTEDEIYLDNIKKCDGQLNLQTVLFRPPYGRIKKTQSKKVLENRQIMMWDVLSGDFSTELSPEKCLKKSIQYSRNGSIVLFHDSLKASKNMQYTLPRYLAHFSQKGYTFESLPMQ</sequence>
<dbReference type="Pfam" id="PF01522">
    <property type="entry name" value="Polysacc_deac_1"/>
    <property type="match status" value="1"/>
</dbReference>
<dbReference type="Gene3D" id="3.20.20.370">
    <property type="entry name" value="Glycoside hydrolase/deacetylase"/>
    <property type="match status" value="1"/>
</dbReference>
<gene>
    <name evidence="4" type="ORF">DYBT9623_00498</name>
</gene>
<keyword evidence="1" id="KW-0479">Metal-binding</keyword>
<dbReference type="PANTHER" id="PTHR10587">
    <property type="entry name" value="GLYCOSYL TRANSFERASE-RELATED"/>
    <property type="match status" value="1"/>
</dbReference>
<evidence type="ECO:0000256" key="1">
    <source>
        <dbReference type="ARBA" id="ARBA00022723"/>
    </source>
</evidence>
<accession>A0ABM8UJW4</accession>
<dbReference type="PROSITE" id="PS51677">
    <property type="entry name" value="NODB"/>
    <property type="match status" value="1"/>
</dbReference>
<dbReference type="InterPro" id="IPR050248">
    <property type="entry name" value="Polysacc_deacetylase_ArnD"/>
</dbReference>
<dbReference type="EC" id="3.5.1.104" evidence="4"/>
<dbReference type="SUPFAM" id="SSF88713">
    <property type="entry name" value="Glycoside hydrolase/deacetylase"/>
    <property type="match status" value="1"/>
</dbReference>
<dbReference type="InterPro" id="IPR011330">
    <property type="entry name" value="Glyco_hydro/deAcase_b/a-brl"/>
</dbReference>
<dbReference type="EMBL" id="CAJRAU010000001">
    <property type="protein sequence ID" value="CAG5067772.1"/>
    <property type="molecule type" value="Genomic_DNA"/>
</dbReference>
<dbReference type="InterPro" id="IPR002509">
    <property type="entry name" value="NODB_dom"/>
</dbReference>
<dbReference type="RefSeq" id="WP_215231916.1">
    <property type="nucleotide sequence ID" value="NZ_CAJRAU010000001.1"/>
</dbReference>
<organism evidence="4 5">
    <name type="scientific">Dyadobacter linearis</name>
    <dbReference type="NCBI Taxonomy" id="2823330"/>
    <lineage>
        <taxon>Bacteria</taxon>
        <taxon>Pseudomonadati</taxon>
        <taxon>Bacteroidota</taxon>
        <taxon>Cytophagia</taxon>
        <taxon>Cytophagales</taxon>
        <taxon>Spirosomataceae</taxon>
        <taxon>Dyadobacter</taxon>
    </lineage>
</organism>
<protein>
    <submittedName>
        <fullName evidence="4">Peptidoglycan-N-acetylglucosamine deacetylase</fullName>
        <ecNumber evidence="4">3.5.1.104</ecNumber>
    </submittedName>
</protein>
<dbReference type="Proteomes" id="UP000679725">
    <property type="component" value="Unassembled WGS sequence"/>
</dbReference>
<dbReference type="CDD" id="cd10917">
    <property type="entry name" value="CE4_NodB_like_6s_7s"/>
    <property type="match status" value="1"/>
</dbReference>
<keyword evidence="5" id="KW-1185">Reference proteome</keyword>
<comment type="caution">
    <text evidence="4">The sequence shown here is derived from an EMBL/GenBank/DDBJ whole genome shotgun (WGS) entry which is preliminary data.</text>
</comment>
<proteinExistence type="predicted"/>
<evidence type="ECO:0000259" key="3">
    <source>
        <dbReference type="PROSITE" id="PS51677"/>
    </source>
</evidence>
<dbReference type="PANTHER" id="PTHR10587:SF133">
    <property type="entry name" value="CHITIN DEACETYLASE 1-RELATED"/>
    <property type="match status" value="1"/>
</dbReference>
<keyword evidence="2 4" id="KW-0378">Hydrolase</keyword>
<evidence type="ECO:0000313" key="4">
    <source>
        <dbReference type="EMBL" id="CAG5067772.1"/>
    </source>
</evidence>
<evidence type="ECO:0000256" key="2">
    <source>
        <dbReference type="ARBA" id="ARBA00022801"/>
    </source>
</evidence>
<evidence type="ECO:0000313" key="5">
    <source>
        <dbReference type="Proteomes" id="UP000679725"/>
    </source>
</evidence>
<feature type="domain" description="NodB homology" evidence="3">
    <location>
        <begin position="26"/>
        <end position="202"/>
    </location>
</feature>